<dbReference type="PROSITE" id="PS00018">
    <property type="entry name" value="EF_HAND_1"/>
    <property type="match status" value="1"/>
</dbReference>
<sequence length="287" mass="30638">MRLDAEADPASNFVTYWSEGIAQLDRTYPGTSNQPFWSTTDPSRTYNSNFDFFPNDRAMRFGELTYDDAGLASGSGVVEIEGLTLGIEFDPTDPSYVNGSWLSFSTELQEYSGSVTVVNGAATEINLTATYTSTGSFGAEPIDASGTFVVSGDRFTVMASGYNPNFGDYNPSLAWDWTGVILGLELPQVDNADFNSDGFVDAADYTLWRDNLGTVGVPAYTLGDADGDSQVTTTDYEVWKSQYGAPPPALVAVTGTAPEPSALAAVAVSVVAALVHRRTAAALGRRR</sequence>
<dbReference type="OrthoDB" id="263773at2"/>
<dbReference type="Proteomes" id="UP000316714">
    <property type="component" value="Unassembled WGS sequence"/>
</dbReference>
<proteinExistence type="predicted"/>
<dbReference type="AlphaFoldDB" id="A0A5C5VDC5"/>
<comment type="caution">
    <text evidence="1">The sequence shown here is derived from an EMBL/GenBank/DDBJ whole genome shotgun (WGS) entry which is preliminary data.</text>
</comment>
<dbReference type="InterPro" id="IPR018247">
    <property type="entry name" value="EF_Hand_1_Ca_BS"/>
</dbReference>
<dbReference type="EMBL" id="SIHJ01000001">
    <property type="protein sequence ID" value="TWT36606.1"/>
    <property type="molecule type" value="Genomic_DNA"/>
</dbReference>
<name>A0A5C5VDC5_9BACT</name>
<keyword evidence="2" id="KW-1185">Reference proteome</keyword>
<evidence type="ECO:0000313" key="2">
    <source>
        <dbReference type="Proteomes" id="UP000316714"/>
    </source>
</evidence>
<dbReference type="RefSeq" id="WP_146563635.1">
    <property type="nucleotide sequence ID" value="NZ_SIHJ01000001.1"/>
</dbReference>
<evidence type="ECO:0000313" key="1">
    <source>
        <dbReference type="EMBL" id="TWT36606.1"/>
    </source>
</evidence>
<reference evidence="1 2" key="1">
    <citation type="submission" date="2019-02" db="EMBL/GenBank/DDBJ databases">
        <title>Deep-cultivation of Planctomycetes and their phenomic and genomic characterization uncovers novel biology.</title>
        <authorList>
            <person name="Wiegand S."/>
            <person name="Jogler M."/>
            <person name="Boedeker C."/>
            <person name="Pinto D."/>
            <person name="Vollmers J."/>
            <person name="Rivas-Marin E."/>
            <person name="Kohn T."/>
            <person name="Peeters S.H."/>
            <person name="Heuer A."/>
            <person name="Rast P."/>
            <person name="Oberbeckmann S."/>
            <person name="Bunk B."/>
            <person name="Jeske O."/>
            <person name="Meyerdierks A."/>
            <person name="Storesund J.E."/>
            <person name="Kallscheuer N."/>
            <person name="Luecker S."/>
            <person name="Lage O.M."/>
            <person name="Pohl T."/>
            <person name="Merkel B.J."/>
            <person name="Hornburger P."/>
            <person name="Mueller R.-W."/>
            <person name="Bruemmer F."/>
            <person name="Labrenz M."/>
            <person name="Spormann A.M."/>
            <person name="Op Den Camp H."/>
            <person name="Overmann J."/>
            <person name="Amann R."/>
            <person name="Jetten M.S.M."/>
            <person name="Mascher T."/>
            <person name="Medema M.H."/>
            <person name="Devos D.P."/>
            <person name="Kaster A.-K."/>
            <person name="Ovreas L."/>
            <person name="Rohde M."/>
            <person name="Galperin M.Y."/>
            <person name="Jogler C."/>
        </authorList>
    </citation>
    <scope>NUCLEOTIDE SEQUENCE [LARGE SCALE GENOMIC DNA]</scope>
    <source>
        <strain evidence="1 2">KOR34</strain>
    </source>
</reference>
<gene>
    <name evidence="1" type="ORF">KOR34_15120</name>
</gene>
<accession>A0A5C5VDC5</accession>
<evidence type="ECO:0008006" key="3">
    <source>
        <dbReference type="Google" id="ProtNLM"/>
    </source>
</evidence>
<organism evidence="1 2">
    <name type="scientific">Posidoniimonas corsicana</name>
    <dbReference type="NCBI Taxonomy" id="1938618"/>
    <lineage>
        <taxon>Bacteria</taxon>
        <taxon>Pseudomonadati</taxon>
        <taxon>Planctomycetota</taxon>
        <taxon>Planctomycetia</taxon>
        <taxon>Pirellulales</taxon>
        <taxon>Lacipirellulaceae</taxon>
        <taxon>Posidoniimonas</taxon>
    </lineage>
</organism>
<protein>
    <recommendedName>
        <fullName evidence="3">Dockerin domain-containing protein</fullName>
    </recommendedName>
</protein>